<dbReference type="EMBL" id="LSRX01000641">
    <property type="protein sequence ID" value="OLP91963.1"/>
    <property type="molecule type" value="Genomic_DNA"/>
</dbReference>
<name>A0A1Q9D9U2_SYMMI</name>
<dbReference type="Proteomes" id="UP000186817">
    <property type="component" value="Unassembled WGS sequence"/>
</dbReference>
<gene>
    <name evidence="1" type="ORF">AK812_SmicGene26272</name>
</gene>
<proteinExistence type="predicted"/>
<dbReference type="AlphaFoldDB" id="A0A1Q9D9U2"/>
<protein>
    <submittedName>
        <fullName evidence="1">Uncharacterized protein</fullName>
    </submittedName>
</protein>
<sequence length="72" mass="8285">MGTIISTITAILPFPTNQRMPKANHGSVLSVDEIGILEFLEQADYVSSFLPLYFREAQAQIQRCKWRTYLQH</sequence>
<evidence type="ECO:0000313" key="1">
    <source>
        <dbReference type="EMBL" id="OLP91963.1"/>
    </source>
</evidence>
<organism evidence="1 2">
    <name type="scientific">Symbiodinium microadriaticum</name>
    <name type="common">Dinoflagellate</name>
    <name type="synonym">Zooxanthella microadriatica</name>
    <dbReference type="NCBI Taxonomy" id="2951"/>
    <lineage>
        <taxon>Eukaryota</taxon>
        <taxon>Sar</taxon>
        <taxon>Alveolata</taxon>
        <taxon>Dinophyceae</taxon>
        <taxon>Suessiales</taxon>
        <taxon>Symbiodiniaceae</taxon>
        <taxon>Symbiodinium</taxon>
    </lineage>
</organism>
<reference evidence="1 2" key="1">
    <citation type="submission" date="2016-02" db="EMBL/GenBank/DDBJ databases">
        <title>Genome analysis of coral dinoflagellate symbionts highlights evolutionary adaptations to a symbiotic lifestyle.</title>
        <authorList>
            <person name="Aranda M."/>
            <person name="Li Y."/>
            <person name="Liew Y.J."/>
            <person name="Baumgarten S."/>
            <person name="Simakov O."/>
            <person name="Wilson M."/>
            <person name="Piel J."/>
            <person name="Ashoor H."/>
            <person name="Bougouffa S."/>
            <person name="Bajic V.B."/>
            <person name="Ryu T."/>
            <person name="Ravasi T."/>
            <person name="Bayer T."/>
            <person name="Micklem G."/>
            <person name="Kim H."/>
            <person name="Bhak J."/>
            <person name="Lajeunesse T.C."/>
            <person name="Voolstra C.R."/>
        </authorList>
    </citation>
    <scope>NUCLEOTIDE SEQUENCE [LARGE SCALE GENOMIC DNA]</scope>
    <source>
        <strain evidence="1 2">CCMP2467</strain>
    </source>
</reference>
<comment type="caution">
    <text evidence="1">The sequence shown here is derived from an EMBL/GenBank/DDBJ whole genome shotgun (WGS) entry which is preliminary data.</text>
</comment>
<evidence type="ECO:0000313" key="2">
    <source>
        <dbReference type="Proteomes" id="UP000186817"/>
    </source>
</evidence>
<accession>A0A1Q9D9U2</accession>
<keyword evidence="2" id="KW-1185">Reference proteome</keyword>